<evidence type="ECO:0000256" key="1">
    <source>
        <dbReference type="SAM" id="MobiDB-lite"/>
    </source>
</evidence>
<dbReference type="Gramene" id="TKW24608">
    <property type="protein sequence ID" value="TKW24608"/>
    <property type="gene ID" value="SEVIR_3G060650v2"/>
</dbReference>
<proteinExistence type="predicted"/>
<feature type="region of interest" description="Disordered" evidence="1">
    <location>
        <begin position="53"/>
        <end position="118"/>
    </location>
</feature>
<feature type="compositionally biased region" description="Low complexity" evidence="1">
    <location>
        <begin position="88"/>
        <end position="102"/>
    </location>
</feature>
<organism evidence="2 3">
    <name type="scientific">Setaria viridis</name>
    <name type="common">Green bristlegrass</name>
    <name type="synonym">Setaria italica subsp. viridis</name>
    <dbReference type="NCBI Taxonomy" id="4556"/>
    <lineage>
        <taxon>Eukaryota</taxon>
        <taxon>Viridiplantae</taxon>
        <taxon>Streptophyta</taxon>
        <taxon>Embryophyta</taxon>
        <taxon>Tracheophyta</taxon>
        <taxon>Spermatophyta</taxon>
        <taxon>Magnoliopsida</taxon>
        <taxon>Liliopsida</taxon>
        <taxon>Poales</taxon>
        <taxon>Poaceae</taxon>
        <taxon>PACMAD clade</taxon>
        <taxon>Panicoideae</taxon>
        <taxon>Panicodae</taxon>
        <taxon>Paniceae</taxon>
        <taxon>Cenchrinae</taxon>
        <taxon>Setaria</taxon>
    </lineage>
</organism>
<keyword evidence="3" id="KW-1185">Reference proteome</keyword>
<reference evidence="2" key="1">
    <citation type="submission" date="2019-03" db="EMBL/GenBank/DDBJ databases">
        <title>WGS assembly of Setaria viridis.</title>
        <authorList>
            <person name="Huang P."/>
            <person name="Jenkins J."/>
            <person name="Grimwood J."/>
            <person name="Barry K."/>
            <person name="Healey A."/>
            <person name="Mamidi S."/>
            <person name="Sreedasyam A."/>
            <person name="Shu S."/>
            <person name="Feldman M."/>
            <person name="Wu J."/>
            <person name="Yu Y."/>
            <person name="Chen C."/>
            <person name="Johnson J."/>
            <person name="Rokhsar D."/>
            <person name="Baxter I."/>
            <person name="Schmutz J."/>
            <person name="Brutnell T."/>
            <person name="Kellogg E."/>
        </authorList>
    </citation>
    <scope>NUCLEOTIDE SEQUENCE [LARGE SCALE GENOMIC DNA]</scope>
</reference>
<sequence>MDTPEIRACTFSWPFARPSMLRALIPFSAPGRRESPTPPPSVWDRAMAARLESRRRRAFPTAGRRTSPSRVMTQEAPTATAPNPPGGTKPAVCAPTTTAWGRPRARRPAPWPTPRPPPPLTVAAIVVAAIRPLM</sequence>
<accession>A0A4U6V639</accession>
<feature type="compositionally biased region" description="Pro residues" evidence="1">
    <location>
        <begin position="109"/>
        <end position="118"/>
    </location>
</feature>
<evidence type="ECO:0000313" key="2">
    <source>
        <dbReference type="EMBL" id="TKW24608.1"/>
    </source>
</evidence>
<dbReference type="AlphaFoldDB" id="A0A4U6V639"/>
<dbReference type="EMBL" id="CM016554">
    <property type="protein sequence ID" value="TKW24608.1"/>
    <property type="molecule type" value="Genomic_DNA"/>
</dbReference>
<protein>
    <submittedName>
        <fullName evidence="2">Uncharacterized protein</fullName>
    </submittedName>
</protein>
<evidence type="ECO:0000313" key="3">
    <source>
        <dbReference type="Proteomes" id="UP000298652"/>
    </source>
</evidence>
<gene>
    <name evidence="2" type="ORF">SEVIR_3G060650v2</name>
</gene>
<dbReference type="Proteomes" id="UP000298652">
    <property type="component" value="Chromosome 3"/>
</dbReference>
<name>A0A4U6V639_SETVI</name>